<protein>
    <submittedName>
        <fullName evidence="1">Uncharacterized protein</fullName>
    </submittedName>
</protein>
<gene>
    <name evidence="1" type="ORF">ASNO1_66270</name>
</gene>
<dbReference type="EMBL" id="BTTX01000008">
    <property type="protein sequence ID" value="GMU10373.1"/>
    <property type="molecule type" value="Genomic_DNA"/>
</dbReference>
<reference evidence="1 2" key="1">
    <citation type="journal article" date="2024" name="Arch. Microbiol.">
        <title>Corallococcus caeni sp. nov., a novel myxobacterium isolated from activated sludge.</title>
        <authorList>
            <person name="Tomita S."/>
            <person name="Nakai R."/>
            <person name="Kuroda K."/>
            <person name="Kurashita H."/>
            <person name="Hatamoto M."/>
            <person name="Yamaguchi T."/>
            <person name="Narihiro T."/>
        </authorList>
    </citation>
    <scope>NUCLEOTIDE SEQUENCE [LARGE SCALE GENOMIC DNA]</scope>
    <source>
        <strain evidence="1 2">NO1</strain>
    </source>
</reference>
<accession>A0ABQ6R245</accession>
<keyword evidence="2" id="KW-1185">Reference proteome</keyword>
<name>A0ABQ6R245_9BACT</name>
<evidence type="ECO:0000313" key="1">
    <source>
        <dbReference type="EMBL" id="GMU10373.1"/>
    </source>
</evidence>
<organism evidence="1 2">
    <name type="scientific">Corallococcus caeni</name>
    <dbReference type="NCBI Taxonomy" id="3082388"/>
    <lineage>
        <taxon>Bacteria</taxon>
        <taxon>Pseudomonadati</taxon>
        <taxon>Myxococcota</taxon>
        <taxon>Myxococcia</taxon>
        <taxon>Myxococcales</taxon>
        <taxon>Cystobacterineae</taxon>
        <taxon>Myxococcaceae</taxon>
        <taxon>Corallococcus</taxon>
    </lineage>
</organism>
<proteinExistence type="predicted"/>
<sequence>MEVLALVLEFELLRVRRIRKEHDGGADRMLQLRANGSPRGIIQLPRLAVLPEVVVERMGADGIDKALKRK</sequence>
<dbReference type="Proteomes" id="UP001342631">
    <property type="component" value="Unassembled WGS sequence"/>
</dbReference>
<comment type="caution">
    <text evidence="1">The sequence shown here is derived from an EMBL/GenBank/DDBJ whole genome shotgun (WGS) entry which is preliminary data.</text>
</comment>
<evidence type="ECO:0000313" key="2">
    <source>
        <dbReference type="Proteomes" id="UP001342631"/>
    </source>
</evidence>